<gene>
    <name evidence="2" type="ORF">Desgi_3825</name>
</gene>
<dbReference type="PANTHER" id="PTHR43591">
    <property type="entry name" value="METHYLTRANSFERASE"/>
    <property type="match status" value="1"/>
</dbReference>
<name>R4KKF4_9FIRM</name>
<dbReference type="KEGG" id="dgi:Desgi_3825"/>
<evidence type="ECO:0000313" key="3">
    <source>
        <dbReference type="Proteomes" id="UP000013520"/>
    </source>
</evidence>
<dbReference type="Pfam" id="PF08241">
    <property type="entry name" value="Methyltransf_11"/>
    <property type="match status" value="1"/>
</dbReference>
<accession>R4KKF4</accession>
<sequence length="202" mass="23049">MGKKTFLFNRIAAVYGLFFNWQVRNYRNIFDNAKEELDFSNYQSVIDIGCGTGALCKVLQEYGLGVTGLDPAEAMLAIATKKAGKTEPNEPFIRFIHGDVLNGLPFRDKSFDLTISSYVAHGLMPKERLILYNEMRRVARHTAVLFDYNEHRSLITDIAEWLEGGDYFNFIGNIRDELMNQFGNLKVIITGKRSAIYICKIE</sequence>
<dbReference type="AlphaFoldDB" id="R4KKF4"/>
<dbReference type="Proteomes" id="UP000013520">
    <property type="component" value="Chromosome"/>
</dbReference>
<keyword evidence="3" id="KW-1185">Reference proteome</keyword>
<dbReference type="Gene3D" id="3.40.50.150">
    <property type="entry name" value="Vaccinia Virus protein VP39"/>
    <property type="match status" value="1"/>
</dbReference>
<evidence type="ECO:0000259" key="1">
    <source>
        <dbReference type="Pfam" id="PF08241"/>
    </source>
</evidence>
<dbReference type="InterPro" id="IPR029063">
    <property type="entry name" value="SAM-dependent_MTases_sf"/>
</dbReference>
<dbReference type="CDD" id="cd02440">
    <property type="entry name" value="AdoMet_MTases"/>
    <property type="match status" value="1"/>
</dbReference>
<dbReference type="GO" id="GO:0032259">
    <property type="term" value="P:methylation"/>
    <property type="evidence" value="ECO:0007669"/>
    <property type="project" value="UniProtKB-KW"/>
</dbReference>
<dbReference type="eggNOG" id="COG2226">
    <property type="taxonomic scope" value="Bacteria"/>
</dbReference>
<dbReference type="STRING" id="767817.Desgi_3825"/>
<organism evidence="2 3">
    <name type="scientific">Desulfoscipio gibsoniae DSM 7213</name>
    <dbReference type="NCBI Taxonomy" id="767817"/>
    <lineage>
        <taxon>Bacteria</taxon>
        <taxon>Bacillati</taxon>
        <taxon>Bacillota</taxon>
        <taxon>Clostridia</taxon>
        <taxon>Eubacteriales</taxon>
        <taxon>Desulfallaceae</taxon>
        <taxon>Desulfoscipio</taxon>
    </lineage>
</organism>
<dbReference type="RefSeq" id="WP_006520535.1">
    <property type="nucleotide sequence ID" value="NC_021184.1"/>
</dbReference>
<keyword evidence="2" id="KW-0830">Ubiquinone</keyword>
<dbReference type="OrthoDB" id="43862at2"/>
<evidence type="ECO:0000313" key="2">
    <source>
        <dbReference type="EMBL" id="AGL03139.1"/>
    </source>
</evidence>
<keyword evidence="2" id="KW-0489">Methyltransferase</keyword>
<dbReference type="HOGENOM" id="CLU_1371655_0_0_9"/>
<reference evidence="2 3" key="1">
    <citation type="submission" date="2012-01" db="EMBL/GenBank/DDBJ databases">
        <title>Complete sequence of Desulfotomaculum gibsoniae DSM 7213.</title>
        <authorList>
            <consortium name="US DOE Joint Genome Institute"/>
            <person name="Lucas S."/>
            <person name="Han J."/>
            <person name="Lapidus A."/>
            <person name="Cheng J.-F."/>
            <person name="Goodwin L."/>
            <person name="Pitluck S."/>
            <person name="Peters L."/>
            <person name="Ovchinnikova G."/>
            <person name="Teshima H."/>
            <person name="Detter J.C."/>
            <person name="Han C."/>
            <person name="Tapia R."/>
            <person name="Land M."/>
            <person name="Hauser L."/>
            <person name="Kyrpides N."/>
            <person name="Ivanova N."/>
            <person name="Pagani I."/>
            <person name="Parshina S."/>
            <person name="Plugge C."/>
            <person name="Muyzer G."/>
            <person name="Kuever J."/>
            <person name="Ivanova A."/>
            <person name="Nazina T."/>
            <person name="Klenk H.-P."/>
            <person name="Brambilla E."/>
            <person name="Spring S."/>
            <person name="Stams A.F."/>
            <person name="Woyke T."/>
        </authorList>
    </citation>
    <scope>NUCLEOTIDE SEQUENCE [LARGE SCALE GENOMIC DNA]</scope>
    <source>
        <strain evidence="2 3">DSM 7213</strain>
    </source>
</reference>
<dbReference type="SUPFAM" id="SSF53335">
    <property type="entry name" value="S-adenosyl-L-methionine-dependent methyltransferases"/>
    <property type="match status" value="1"/>
</dbReference>
<dbReference type="EMBL" id="CP003273">
    <property type="protein sequence ID" value="AGL03139.1"/>
    <property type="molecule type" value="Genomic_DNA"/>
</dbReference>
<dbReference type="GO" id="GO:0008757">
    <property type="term" value="F:S-adenosylmethionine-dependent methyltransferase activity"/>
    <property type="evidence" value="ECO:0007669"/>
    <property type="project" value="InterPro"/>
</dbReference>
<feature type="domain" description="Methyltransferase type 11" evidence="1">
    <location>
        <begin position="46"/>
        <end position="144"/>
    </location>
</feature>
<dbReference type="InterPro" id="IPR013216">
    <property type="entry name" value="Methyltransf_11"/>
</dbReference>
<protein>
    <submittedName>
        <fullName evidence="2">Methylase involved in ubiquinone/menaquinone biosynthesis</fullName>
    </submittedName>
</protein>
<keyword evidence="2" id="KW-0808">Transferase</keyword>
<proteinExistence type="predicted"/>